<keyword evidence="1" id="KW-0472">Membrane</keyword>
<name>A0ABR7A2U5_9BURK</name>
<dbReference type="RefSeq" id="WP_186902775.1">
    <property type="nucleotide sequence ID" value="NZ_JACOGD010000002.1"/>
</dbReference>
<protein>
    <submittedName>
        <fullName evidence="2">Uncharacterized protein</fullName>
    </submittedName>
</protein>
<keyword evidence="1" id="KW-0812">Transmembrane</keyword>
<dbReference type="EMBL" id="JACOGD010000002">
    <property type="protein sequence ID" value="MBC3930972.1"/>
    <property type="molecule type" value="Genomic_DNA"/>
</dbReference>
<reference evidence="2 3" key="1">
    <citation type="submission" date="2020-08" db="EMBL/GenBank/DDBJ databases">
        <title>Novel species isolated from subtropical streams in China.</title>
        <authorList>
            <person name="Lu H."/>
        </authorList>
    </citation>
    <scope>NUCLEOTIDE SEQUENCE [LARGE SCALE GENOMIC DNA]</scope>
    <source>
        <strain evidence="2 3">CY22W</strain>
    </source>
</reference>
<comment type="caution">
    <text evidence="2">The sequence shown here is derived from an EMBL/GenBank/DDBJ whole genome shotgun (WGS) entry which is preliminary data.</text>
</comment>
<proteinExistence type="predicted"/>
<evidence type="ECO:0000313" key="3">
    <source>
        <dbReference type="Proteomes" id="UP000654304"/>
    </source>
</evidence>
<dbReference type="Proteomes" id="UP000654304">
    <property type="component" value="Unassembled WGS sequence"/>
</dbReference>
<keyword evidence="3" id="KW-1185">Reference proteome</keyword>
<keyword evidence="1" id="KW-1133">Transmembrane helix</keyword>
<feature type="transmembrane region" description="Helical" evidence="1">
    <location>
        <begin position="33"/>
        <end position="50"/>
    </location>
</feature>
<sequence>MKAAFKFSLGIACGTLLYSRFLSSAATFDWERAVVVGITCFVITVVLSKLKT</sequence>
<evidence type="ECO:0000313" key="2">
    <source>
        <dbReference type="EMBL" id="MBC3930972.1"/>
    </source>
</evidence>
<accession>A0ABR7A2U5</accession>
<organism evidence="2 3">
    <name type="scientific">Undibacterium curvum</name>
    <dbReference type="NCBI Taxonomy" id="2762294"/>
    <lineage>
        <taxon>Bacteria</taxon>
        <taxon>Pseudomonadati</taxon>
        <taxon>Pseudomonadota</taxon>
        <taxon>Betaproteobacteria</taxon>
        <taxon>Burkholderiales</taxon>
        <taxon>Oxalobacteraceae</taxon>
        <taxon>Undibacterium</taxon>
    </lineage>
</organism>
<evidence type="ECO:0000256" key="1">
    <source>
        <dbReference type="SAM" id="Phobius"/>
    </source>
</evidence>
<gene>
    <name evidence="2" type="ORF">H8K43_04745</name>
</gene>